<dbReference type="PANTHER" id="PTHR10794:SF94">
    <property type="entry name" value="ESTERASE YHET-RELATED"/>
    <property type="match status" value="1"/>
</dbReference>
<organism evidence="6 7">
    <name type="scientific">Winogradskyella endarachnes</name>
    <dbReference type="NCBI Taxonomy" id="2681965"/>
    <lineage>
        <taxon>Bacteria</taxon>
        <taxon>Pseudomonadati</taxon>
        <taxon>Bacteroidota</taxon>
        <taxon>Flavobacteriia</taxon>
        <taxon>Flavobacteriales</taxon>
        <taxon>Flavobacteriaceae</taxon>
        <taxon>Winogradskyella</taxon>
    </lineage>
</organism>
<comment type="caution">
    <text evidence="6">The sequence shown here is derived from an EMBL/GenBank/DDBJ whole genome shotgun (WGS) entry which is preliminary data.</text>
</comment>
<evidence type="ECO:0000313" key="7">
    <source>
        <dbReference type="Proteomes" id="UP000478208"/>
    </source>
</evidence>
<keyword evidence="7" id="KW-1185">Reference proteome</keyword>
<dbReference type="GO" id="GO:0047372">
    <property type="term" value="F:monoacylglycerol lipase activity"/>
    <property type="evidence" value="ECO:0007669"/>
    <property type="project" value="TreeGrafter"/>
</dbReference>
<feature type="domain" description="AB hydrolase-1" evidence="5">
    <location>
        <begin position="62"/>
        <end position="302"/>
    </location>
</feature>
<keyword evidence="3 6" id="KW-0378">Hydrolase</keyword>
<protein>
    <submittedName>
        <fullName evidence="6">Alpha/beta fold hydrolase</fullName>
    </submittedName>
</protein>
<gene>
    <name evidence="6" type="ORF">GN138_00605</name>
</gene>
<dbReference type="InterPro" id="IPR000952">
    <property type="entry name" value="AB_hydrolase_4_CS"/>
</dbReference>
<feature type="active site" description="Charge relay system" evidence="4">
    <location>
        <position position="296"/>
    </location>
</feature>
<dbReference type="InterPro" id="IPR000073">
    <property type="entry name" value="AB_hydrolase_1"/>
</dbReference>
<dbReference type="PROSITE" id="PS01133">
    <property type="entry name" value="UPF0017"/>
    <property type="match status" value="1"/>
</dbReference>
<comment type="similarity">
    <text evidence="1">Belongs to the AB hydrolase superfamily. AB hydrolase 4 family.</text>
</comment>
<dbReference type="EMBL" id="WOWS01000001">
    <property type="protein sequence ID" value="MUU76931.1"/>
    <property type="molecule type" value="Genomic_DNA"/>
</dbReference>
<evidence type="ECO:0000259" key="5">
    <source>
        <dbReference type="Pfam" id="PF00561"/>
    </source>
</evidence>
<dbReference type="PIRSF" id="PIRSF005211">
    <property type="entry name" value="Ab_hydro_YheT"/>
    <property type="match status" value="1"/>
</dbReference>
<dbReference type="InterPro" id="IPR050960">
    <property type="entry name" value="AB_hydrolase_4_sf"/>
</dbReference>
<dbReference type="Gene3D" id="3.40.50.1820">
    <property type="entry name" value="alpha/beta hydrolase"/>
    <property type="match status" value="1"/>
</dbReference>
<reference evidence="6 7" key="1">
    <citation type="submission" date="2019-12" db="EMBL/GenBank/DDBJ databases">
        <authorList>
            <person name="Li J."/>
        </authorList>
    </citation>
    <scope>NUCLEOTIDE SEQUENCE [LARGE SCALE GENOMIC DNA]</scope>
    <source>
        <strain evidence="6 7">HL2-2</strain>
    </source>
</reference>
<evidence type="ECO:0000256" key="4">
    <source>
        <dbReference type="PIRSR" id="PIRSR005211-1"/>
    </source>
</evidence>
<dbReference type="Proteomes" id="UP000478208">
    <property type="component" value="Unassembled WGS sequence"/>
</dbReference>
<evidence type="ECO:0000313" key="6">
    <source>
        <dbReference type="EMBL" id="MUU76931.1"/>
    </source>
</evidence>
<keyword evidence="2" id="KW-0719">Serine esterase</keyword>
<evidence type="ECO:0000256" key="2">
    <source>
        <dbReference type="ARBA" id="ARBA00022487"/>
    </source>
</evidence>
<dbReference type="SUPFAM" id="SSF53474">
    <property type="entry name" value="alpha/beta-Hydrolases"/>
    <property type="match status" value="1"/>
</dbReference>
<evidence type="ECO:0000256" key="1">
    <source>
        <dbReference type="ARBA" id="ARBA00010884"/>
    </source>
</evidence>
<dbReference type="Pfam" id="PF00561">
    <property type="entry name" value="Abhydrolase_1"/>
    <property type="match status" value="1"/>
</dbReference>
<dbReference type="RefSeq" id="WP_157361379.1">
    <property type="nucleotide sequence ID" value="NZ_WOWS01000001.1"/>
</dbReference>
<dbReference type="AlphaFoldDB" id="A0A6L6U4G8"/>
<dbReference type="PANTHER" id="PTHR10794">
    <property type="entry name" value="ABHYDROLASE DOMAIN-CONTAINING PROTEIN"/>
    <property type="match status" value="1"/>
</dbReference>
<accession>A0A6L6U4G8</accession>
<evidence type="ECO:0000256" key="3">
    <source>
        <dbReference type="ARBA" id="ARBA00022801"/>
    </source>
</evidence>
<dbReference type="GO" id="GO:0034338">
    <property type="term" value="F:short-chain carboxylesterase activity"/>
    <property type="evidence" value="ECO:0007669"/>
    <property type="project" value="TreeGrafter"/>
</dbReference>
<dbReference type="InterPro" id="IPR012020">
    <property type="entry name" value="ABHD4"/>
</dbReference>
<feature type="active site" description="Charge relay system" evidence="4">
    <location>
        <position position="141"/>
    </location>
</feature>
<name>A0A6L6U4G8_9FLAO</name>
<sequence length="320" mass="36167">MPIIQSTYKPPFWAKTSFTSTVFSGLARKVEGVEQTRERIILPDTDFLDLDWSYTEQKTNKVIILLHGLEGSAQRPYMKGTAKLFNNNNIDAVGVNFRGCSGEPNRLFRSYHSGATEDLEAVIQHVLSKGVYDEVYIKGISLGANMALKYVGEREGLPKELKAVIAVSAPCYLKGSCDELLSFKNKHYAIRFLAHLKEKLKPKLEQFPKNITIKEFNSIKTLIDFDDVYTSKAHGFNGALDYYDKASCLQFLPNIKVPSLIINALNDSFLSPECFPVKEAKHNSNLYLEMPKYGGHVGFIDKGNVYYNERRALEFVNELP</sequence>
<dbReference type="InterPro" id="IPR029058">
    <property type="entry name" value="AB_hydrolase_fold"/>
</dbReference>
<feature type="active site" description="Charge relay system" evidence="4">
    <location>
        <position position="267"/>
    </location>
</feature>
<proteinExistence type="inferred from homology"/>